<dbReference type="GO" id="GO:0019277">
    <property type="term" value="P:UDP-N-acetylgalactosamine biosynthetic process"/>
    <property type="evidence" value="ECO:0007669"/>
    <property type="project" value="InterPro"/>
</dbReference>
<keyword evidence="9 13" id="KW-0961">Cell wall biogenesis/degradation</keyword>
<dbReference type="GO" id="GO:0008360">
    <property type="term" value="P:regulation of cell shape"/>
    <property type="evidence" value="ECO:0007669"/>
    <property type="project" value="UniProtKB-KW"/>
</dbReference>
<evidence type="ECO:0000256" key="11">
    <source>
        <dbReference type="ARBA" id="ARBA00038367"/>
    </source>
</evidence>
<dbReference type="GO" id="GO:0008760">
    <property type="term" value="F:UDP-N-acetylglucosamine 1-carboxyvinyltransferase activity"/>
    <property type="evidence" value="ECO:0007669"/>
    <property type="project" value="UniProtKB-UniRule"/>
</dbReference>
<dbReference type="GO" id="GO:0005737">
    <property type="term" value="C:cytoplasm"/>
    <property type="evidence" value="ECO:0007669"/>
    <property type="project" value="UniProtKB-SubCell"/>
</dbReference>
<keyword evidence="8 13" id="KW-0131">Cell cycle</keyword>
<dbReference type="NCBIfam" id="NF006873">
    <property type="entry name" value="PRK09369.1"/>
    <property type="match status" value="1"/>
</dbReference>
<evidence type="ECO:0000259" key="14">
    <source>
        <dbReference type="Pfam" id="PF00275"/>
    </source>
</evidence>
<feature type="active site" description="Proton donor" evidence="13">
    <location>
        <position position="117"/>
    </location>
</feature>
<comment type="subcellular location">
    <subcellularLocation>
        <location evidence="1 13">Cytoplasm</location>
    </subcellularLocation>
</comment>
<evidence type="ECO:0000256" key="10">
    <source>
        <dbReference type="ARBA" id="ARBA00023317"/>
    </source>
</evidence>
<dbReference type="Pfam" id="PF00275">
    <property type="entry name" value="EPSP_synthase"/>
    <property type="match status" value="1"/>
</dbReference>
<gene>
    <name evidence="13" type="primary">murA</name>
    <name evidence="15" type="ORF">Acife_2918</name>
</gene>
<keyword evidence="7 13" id="KW-0573">Peptidoglycan synthesis</keyword>
<evidence type="ECO:0000256" key="2">
    <source>
        <dbReference type="ARBA" id="ARBA00004752"/>
    </source>
</evidence>
<evidence type="ECO:0000256" key="4">
    <source>
        <dbReference type="ARBA" id="ARBA00022618"/>
    </source>
</evidence>
<proteinExistence type="inferred from homology"/>
<dbReference type="InterPro" id="IPR001986">
    <property type="entry name" value="Enolpyruvate_Tfrase_dom"/>
</dbReference>
<name>G0JT86_9PROT</name>
<evidence type="ECO:0000256" key="6">
    <source>
        <dbReference type="ARBA" id="ARBA00022960"/>
    </source>
</evidence>
<dbReference type="RefSeq" id="WP_014030235.1">
    <property type="nucleotide sequence ID" value="NC_015942.1"/>
</dbReference>
<evidence type="ECO:0000256" key="5">
    <source>
        <dbReference type="ARBA" id="ARBA00022679"/>
    </source>
</evidence>
<protein>
    <recommendedName>
        <fullName evidence="13">UDP-N-acetylglucosamine 1-carboxyvinyltransferase</fullName>
        <ecNumber evidence="13">2.5.1.7</ecNumber>
    </recommendedName>
    <alternativeName>
        <fullName evidence="13">Enoylpyruvate transferase</fullName>
    </alternativeName>
    <alternativeName>
        <fullName evidence="13">UDP-N-acetylglucosamine enolpyruvyl transferase</fullName>
        <shortName evidence="13">EPT</shortName>
    </alternativeName>
</protein>
<dbReference type="SUPFAM" id="SSF55205">
    <property type="entry name" value="EPT/RTPC-like"/>
    <property type="match status" value="1"/>
</dbReference>
<dbReference type="GO" id="GO:0009252">
    <property type="term" value="P:peptidoglycan biosynthetic process"/>
    <property type="evidence" value="ECO:0007669"/>
    <property type="project" value="UniProtKB-UniRule"/>
</dbReference>
<evidence type="ECO:0000256" key="13">
    <source>
        <dbReference type="HAMAP-Rule" id="MF_00111"/>
    </source>
</evidence>
<dbReference type="NCBIfam" id="TIGR01072">
    <property type="entry name" value="murA"/>
    <property type="match status" value="1"/>
</dbReference>
<dbReference type="GO" id="GO:0071555">
    <property type="term" value="P:cell wall organization"/>
    <property type="evidence" value="ECO:0007669"/>
    <property type="project" value="UniProtKB-KW"/>
</dbReference>
<keyword evidence="5 13" id="KW-0808">Transferase</keyword>
<feature type="domain" description="Enolpyruvate transferase" evidence="14">
    <location>
        <begin position="7"/>
        <end position="406"/>
    </location>
</feature>
<dbReference type="InterPro" id="IPR013792">
    <property type="entry name" value="RNA3'P_cycl/enolpyr_Trfase_a/b"/>
</dbReference>
<keyword evidence="4 13" id="KW-0132">Cell division</keyword>
<organism evidence="15 16">
    <name type="scientific">Acidithiobacillus ferrivorans SS3</name>
    <dbReference type="NCBI Taxonomy" id="743299"/>
    <lineage>
        <taxon>Bacteria</taxon>
        <taxon>Pseudomonadati</taxon>
        <taxon>Pseudomonadota</taxon>
        <taxon>Acidithiobacillia</taxon>
        <taxon>Acidithiobacillales</taxon>
        <taxon>Acidithiobacillaceae</taxon>
        <taxon>Acidithiobacillus</taxon>
    </lineage>
</organism>
<comment type="pathway">
    <text evidence="2 13">Cell wall biogenesis; peptidoglycan biosynthesis.</text>
</comment>
<dbReference type="GO" id="GO:0051301">
    <property type="term" value="P:cell division"/>
    <property type="evidence" value="ECO:0007669"/>
    <property type="project" value="UniProtKB-KW"/>
</dbReference>
<feature type="binding site" evidence="13">
    <location>
        <begin position="22"/>
        <end position="23"/>
    </location>
    <ligand>
        <name>phosphoenolpyruvate</name>
        <dbReference type="ChEBI" id="CHEBI:58702"/>
    </ligand>
</feature>
<dbReference type="CDD" id="cd01555">
    <property type="entry name" value="UdpNAET"/>
    <property type="match status" value="1"/>
</dbReference>
<feature type="binding site" evidence="13">
    <location>
        <position position="305"/>
    </location>
    <ligand>
        <name>UDP-N-acetyl-alpha-D-glucosamine</name>
        <dbReference type="ChEBI" id="CHEBI:57705"/>
    </ligand>
</feature>
<evidence type="ECO:0000313" key="16">
    <source>
        <dbReference type="Proteomes" id="UP000009220"/>
    </source>
</evidence>
<evidence type="ECO:0000256" key="1">
    <source>
        <dbReference type="ARBA" id="ARBA00004496"/>
    </source>
</evidence>
<dbReference type="eggNOG" id="COG0766">
    <property type="taxonomic scope" value="Bacteria"/>
</dbReference>
<evidence type="ECO:0000256" key="9">
    <source>
        <dbReference type="ARBA" id="ARBA00023316"/>
    </source>
</evidence>
<dbReference type="UniPathway" id="UPA00219"/>
<dbReference type="EMBL" id="CP002985">
    <property type="protein sequence ID" value="AEM48992.1"/>
    <property type="molecule type" value="Genomic_DNA"/>
</dbReference>
<comment type="catalytic activity">
    <reaction evidence="12 13">
        <text>phosphoenolpyruvate + UDP-N-acetyl-alpha-D-glucosamine = UDP-N-acetyl-3-O-(1-carboxyvinyl)-alpha-D-glucosamine + phosphate</text>
        <dbReference type="Rhea" id="RHEA:18681"/>
        <dbReference type="ChEBI" id="CHEBI:43474"/>
        <dbReference type="ChEBI" id="CHEBI:57705"/>
        <dbReference type="ChEBI" id="CHEBI:58702"/>
        <dbReference type="ChEBI" id="CHEBI:68483"/>
        <dbReference type="EC" id="2.5.1.7"/>
    </reaction>
</comment>
<evidence type="ECO:0000256" key="3">
    <source>
        <dbReference type="ARBA" id="ARBA00022490"/>
    </source>
</evidence>
<dbReference type="PANTHER" id="PTHR43783">
    <property type="entry name" value="UDP-N-ACETYLGLUCOSAMINE 1-CARBOXYVINYLTRANSFERASE"/>
    <property type="match status" value="1"/>
</dbReference>
<dbReference type="Proteomes" id="UP000009220">
    <property type="component" value="Chromosome"/>
</dbReference>
<evidence type="ECO:0000256" key="12">
    <source>
        <dbReference type="ARBA" id="ARBA00047527"/>
    </source>
</evidence>
<comment type="function">
    <text evidence="13">Cell wall formation. Adds enolpyruvyl to UDP-N-acetylglucosamine.</text>
</comment>
<comment type="similarity">
    <text evidence="11 13">Belongs to the EPSP synthase family. MurA subfamily.</text>
</comment>
<dbReference type="InterPro" id="IPR005750">
    <property type="entry name" value="UDP_GlcNAc_COvinyl_MurA"/>
</dbReference>
<dbReference type="HOGENOM" id="CLU_027387_0_0_6"/>
<reference evidence="15 16" key="1">
    <citation type="journal article" date="2011" name="J. Bacteriol.">
        <title>Draft genome of the psychrotolerant acidophile Acidithiobacillus ferrivorans SS3.</title>
        <authorList>
            <person name="Liljeqvist M."/>
            <person name="Valdes J."/>
            <person name="Holmes D.S."/>
            <person name="Dopson M."/>
        </authorList>
    </citation>
    <scope>NUCLEOTIDE SEQUENCE [LARGE SCALE GENOMIC DNA]</scope>
    <source>
        <strain evidence="15 16">SS3</strain>
    </source>
</reference>
<dbReference type="STRING" id="743299.Acife_2918"/>
<feature type="modified residue" description="2-(S-cysteinyl)pyruvic acid O-phosphothioketal" evidence="13">
    <location>
        <position position="117"/>
    </location>
</feature>
<feature type="binding site" evidence="13">
    <location>
        <position position="93"/>
    </location>
    <ligand>
        <name>UDP-N-acetyl-alpha-D-glucosamine</name>
        <dbReference type="ChEBI" id="CHEBI:57705"/>
    </ligand>
</feature>
<evidence type="ECO:0000256" key="8">
    <source>
        <dbReference type="ARBA" id="ARBA00023306"/>
    </source>
</evidence>
<keyword evidence="3 13" id="KW-0963">Cytoplasm</keyword>
<feature type="binding site" evidence="13">
    <location>
        <position position="327"/>
    </location>
    <ligand>
        <name>UDP-N-acetyl-alpha-D-glucosamine</name>
        <dbReference type="ChEBI" id="CHEBI:57705"/>
    </ligand>
</feature>
<dbReference type="FunFam" id="3.65.10.10:FF:000002">
    <property type="entry name" value="UDP-N-acetylglucosamine 1-carboxyvinyltransferase"/>
    <property type="match status" value="1"/>
</dbReference>
<dbReference type="EC" id="2.5.1.7" evidence="13"/>
<dbReference type="PANTHER" id="PTHR43783:SF1">
    <property type="entry name" value="UDP-N-ACETYLGLUCOSAMINE 1-CARBOXYVINYLTRANSFERASE"/>
    <property type="match status" value="1"/>
</dbReference>
<dbReference type="InterPro" id="IPR050068">
    <property type="entry name" value="MurA_subfamily"/>
</dbReference>
<dbReference type="HAMAP" id="MF_00111">
    <property type="entry name" value="MurA"/>
    <property type="match status" value="1"/>
</dbReference>
<accession>G0JT86</accession>
<dbReference type="AlphaFoldDB" id="G0JT86"/>
<keyword evidence="10 13" id="KW-0670">Pyruvate</keyword>
<evidence type="ECO:0000256" key="7">
    <source>
        <dbReference type="ARBA" id="ARBA00022984"/>
    </source>
</evidence>
<dbReference type="Gene3D" id="3.65.10.10">
    <property type="entry name" value="Enolpyruvate transferase domain"/>
    <property type="match status" value="2"/>
</dbReference>
<comment type="caution">
    <text evidence="13">Lacks conserved residue(s) required for the propagation of feature annotation.</text>
</comment>
<sequence length="424" mass="44905">MDKLLLRGNGPLRGELRISGAKNAALPCLAATLLAREPVQLRNIPHLRDITTTLELLSTLGARVLVDGQLGIEVDPRPVHSVVAPYELVKTMRASILVLGPLLARHGSAEVSLPGGCAIGSRPVSVHLSGLQALGAEITVEDGFVKAQASRLRGTRIVMEIVSVTGTENLLMAATLATGRTILENAACEPEIVDLARCLSAMGARISGAGTSVIEIEGVDALHGAEHSVVPDRIETGTYLVAAAMAGGDICLKRTDAGLLESVILKLREAGAEVTTGADTIRIRMTRRPQAVDVRTAPYPAFPTDMQAQFMAMNCIAEGSGVITETIFENRFMHVSELRRLGADINADGKTAVVRGVPRLRGAPVMATDLRASASLVLAGLVAEGETLIDRIYHLDRGYEVIEEKLSALGADIRRISNSSRSVT</sequence>
<keyword evidence="6 13" id="KW-0133">Cell shape</keyword>
<evidence type="ECO:0000313" key="15">
    <source>
        <dbReference type="EMBL" id="AEM48992.1"/>
    </source>
</evidence>
<dbReference type="InterPro" id="IPR036968">
    <property type="entry name" value="Enolpyruvate_Tfrase_sf"/>
</dbReference>
<dbReference type="KEGG" id="afi:Acife_2918"/>